<sequence length="398" mass="46742">MDYKLYSKPNRFGRLSQISKQLNVDWNRILELESNVDEHKRYIKICERNKHKCDFLRLTQTHDALKIIKSELSEYKWILNEDSNSTNTKLFADLYVQVNYLLCKLQNFAPSTMTQETKLLGVKSEESKWLNHLNQESALDHASLVEIPLSQQHESEWRSLLFGISRNCFIDICRTIDCGNRFCPSLRHEELYKTLIDITCLKDQKLIRKMKKLTFLDHYELKIDNTIVKGNYLNLFLEKCFPKNVRTLTLEAESNQFFNITRIFNPLVKASYRITDKILISRMRISQRQYQKLLVANRNTGVVGLHDCHLLITTVLKFGQSMKGATIKTLDFSKCGHRSVKNRLEAKNIFELILQGISECPDLKACLELVDFKEGRLFQRDIIVLREKHDLIHVKYDC</sequence>
<evidence type="ECO:0000313" key="2">
    <source>
        <dbReference type="Proteomes" id="UP001295684"/>
    </source>
</evidence>
<reference evidence="1" key="1">
    <citation type="submission" date="2023-07" db="EMBL/GenBank/DDBJ databases">
        <authorList>
            <consortium name="AG Swart"/>
            <person name="Singh M."/>
            <person name="Singh A."/>
            <person name="Seah K."/>
            <person name="Emmerich C."/>
        </authorList>
    </citation>
    <scope>NUCLEOTIDE SEQUENCE</scope>
    <source>
        <strain evidence="1">DP1</strain>
    </source>
</reference>
<dbReference type="Proteomes" id="UP001295684">
    <property type="component" value="Unassembled WGS sequence"/>
</dbReference>
<comment type="caution">
    <text evidence="1">The sequence shown here is derived from an EMBL/GenBank/DDBJ whole genome shotgun (WGS) entry which is preliminary data.</text>
</comment>
<organism evidence="1 2">
    <name type="scientific">Euplotes crassus</name>
    <dbReference type="NCBI Taxonomy" id="5936"/>
    <lineage>
        <taxon>Eukaryota</taxon>
        <taxon>Sar</taxon>
        <taxon>Alveolata</taxon>
        <taxon>Ciliophora</taxon>
        <taxon>Intramacronucleata</taxon>
        <taxon>Spirotrichea</taxon>
        <taxon>Hypotrichia</taxon>
        <taxon>Euplotida</taxon>
        <taxon>Euplotidae</taxon>
        <taxon>Moneuplotes</taxon>
    </lineage>
</organism>
<evidence type="ECO:0000313" key="1">
    <source>
        <dbReference type="EMBL" id="CAI2361722.1"/>
    </source>
</evidence>
<protein>
    <submittedName>
        <fullName evidence="1">Uncharacterized protein</fullName>
    </submittedName>
</protein>
<keyword evidence="2" id="KW-1185">Reference proteome</keyword>
<accession>A0AAD1U3Q9</accession>
<dbReference type="EMBL" id="CAMPGE010002905">
    <property type="protein sequence ID" value="CAI2361722.1"/>
    <property type="molecule type" value="Genomic_DNA"/>
</dbReference>
<proteinExistence type="predicted"/>
<dbReference type="AlphaFoldDB" id="A0AAD1U3Q9"/>
<gene>
    <name evidence="1" type="ORF">ECRASSUSDP1_LOCUS3035</name>
</gene>
<name>A0AAD1U3Q9_EUPCR</name>